<dbReference type="RefSeq" id="WP_068442364.1">
    <property type="nucleotide sequence ID" value="NZ_CP013862.1"/>
</dbReference>
<dbReference type="GO" id="GO:0003998">
    <property type="term" value="F:acylphosphatase activity"/>
    <property type="evidence" value="ECO:0007669"/>
    <property type="project" value="UniProtKB-EC"/>
</dbReference>
<dbReference type="OrthoDB" id="9808093at2"/>
<dbReference type="STRING" id="1472767.AOX59_04385"/>
<accession>A0A0U3W3V9</accession>
<dbReference type="SUPFAM" id="SSF54975">
    <property type="entry name" value="Acylphosphatase/BLUF domain-like"/>
    <property type="match status" value="1"/>
</dbReference>
<dbReference type="PROSITE" id="PS51160">
    <property type="entry name" value="ACYLPHOSPHATASE_3"/>
    <property type="match status" value="1"/>
</dbReference>
<evidence type="ECO:0000259" key="8">
    <source>
        <dbReference type="PROSITE" id="PS51160"/>
    </source>
</evidence>
<dbReference type="Pfam" id="PF00708">
    <property type="entry name" value="Acylphosphatase"/>
    <property type="match status" value="1"/>
</dbReference>
<dbReference type="AlphaFoldDB" id="A0A0U3W3V9"/>
<evidence type="ECO:0000313" key="10">
    <source>
        <dbReference type="Proteomes" id="UP000050331"/>
    </source>
</evidence>
<comment type="similarity">
    <text evidence="1 7">Belongs to the acylphosphatase family.</text>
</comment>
<reference evidence="9 10" key="1">
    <citation type="submission" date="2016-01" db="EMBL/GenBank/DDBJ databases">
        <title>Complete genome sequence of strain Lentibacillus amyloliquefaciens LAM0015T isolated from saline sediment.</title>
        <authorList>
            <person name="Wang J.-L."/>
            <person name="He M.-X."/>
        </authorList>
    </citation>
    <scope>NUCLEOTIDE SEQUENCE [LARGE SCALE GENOMIC DNA]</scope>
    <source>
        <strain evidence="9 10">LAM0015</strain>
    </source>
</reference>
<dbReference type="PROSITE" id="PS00150">
    <property type="entry name" value="ACYLPHOSPHATASE_1"/>
    <property type="match status" value="1"/>
</dbReference>
<evidence type="ECO:0000256" key="2">
    <source>
        <dbReference type="ARBA" id="ARBA00012150"/>
    </source>
</evidence>
<dbReference type="PROSITE" id="PS00151">
    <property type="entry name" value="ACYLPHOSPHATASE_2"/>
    <property type="match status" value="1"/>
</dbReference>
<evidence type="ECO:0000256" key="7">
    <source>
        <dbReference type="RuleBase" id="RU004168"/>
    </source>
</evidence>
<dbReference type="PANTHER" id="PTHR47268">
    <property type="entry name" value="ACYLPHOSPHATASE"/>
    <property type="match status" value="1"/>
</dbReference>
<keyword evidence="5 6" id="KW-0378">Hydrolase</keyword>
<evidence type="ECO:0000256" key="1">
    <source>
        <dbReference type="ARBA" id="ARBA00005614"/>
    </source>
</evidence>
<comment type="catalytic activity">
    <reaction evidence="4 5 6">
        <text>an acyl phosphate + H2O = a carboxylate + phosphate + H(+)</text>
        <dbReference type="Rhea" id="RHEA:14965"/>
        <dbReference type="ChEBI" id="CHEBI:15377"/>
        <dbReference type="ChEBI" id="CHEBI:15378"/>
        <dbReference type="ChEBI" id="CHEBI:29067"/>
        <dbReference type="ChEBI" id="CHEBI:43474"/>
        <dbReference type="ChEBI" id="CHEBI:59918"/>
        <dbReference type="EC" id="3.6.1.7"/>
    </reaction>
</comment>
<protein>
    <recommendedName>
        <fullName evidence="3 5">Acylphosphatase</fullName>
        <ecNumber evidence="2 5">3.6.1.7</ecNumber>
    </recommendedName>
</protein>
<evidence type="ECO:0000256" key="5">
    <source>
        <dbReference type="PROSITE-ProRule" id="PRU00520"/>
    </source>
</evidence>
<dbReference type="EMBL" id="CP013862">
    <property type="protein sequence ID" value="ALX47906.1"/>
    <property type="molecule type" value="Genomic_DNA"/>
</dbReference>
<evidence type="ECO:0000256" key="6">
    <source>
        <dbReference type="RuleBase" id="RU000553"/>
    </source>
</evidence>
<dbReference type="KEGG" id="lao:AOX59_04385"/>
<name>A0A0U3W3V9_9BACI</name>
<feature type="active site" evidence="5">
    <location>
        <position position="35"/>
    </location>
</feature>
<proteinExistence type="inferred from homology"/>
<dbReference type="Proteomes" id="UP000050331">
    <property type="component" value="Chromosome"/>
</dbReference>
<feature type="active site" evidence="5">
    <location>
        <position position="17"/>
    </location>
</feature>
<dbReference type="PRINTS" id="PR00112">
    <property type="entry name" value="ACYLPHPHTASE"/>
</dbReference>
<dbReference type="InterPro" id="IPR036046">
    <property type="entry name" value="Acylphosphatase-like_dom_sf"/>
</dbReference>
<feature type="domain" description="Acylphosphatase-like" evidence="8">
    <location>
        <begin position="2"/>
        <end position="89"/>
    </location>
</feature>
<gene>
    <name evidence="9" type="ORF">AOX59_04385</name>
</gene>
<organism evidence="9 10">
    <name type="scientific">Lentibacillus amyloliquefaciens</name>
    <dbReference type="NCBI Taxonomy" id="1472767"/>
    <lineage>
        <taxon>Bacteria</taxon>
        <taxon>Bacillati</taxon>
        <taxon>Bacillota</taxon>
        <taxon>Bacilli</taxon>
        <taxon>Bacillales</taxon>
        <taxon>Bacillaceae</taxon>
        <taxon>Lentibacillus</taxon>
    </lineage>
</organism>
<dbReference type="InterPro" id="IPR020456">
    <property type="entry name" value="Acylphosphatase"/>
</dbReference>
<dbReference type="EC" id="3.6.1.7" evidence="2 5"/>
<dbReference type="PANTHER" id="PTHR47268:SF4">
    <property type="entry name" value="ACYLPHOSPHATASE"/>
    <property type="match status" value="1"/>
</dbReference>
<keyword evidence="10" id="KW-1185">Reference proteome</keyword>
<dbReference type="InterPro" id="IPR017968">
    <property type="entry name" value="Acylphosphatase_CS"/>
</dbReference>
<evidence type="ECO:0000313" key="9">
    <source>
        <dbReference type="EMBL" id="ALX47906.1"/>
    </source>
</evidence>
<dbReference type="Gene3D" id="3.30.70.100">
    <property type="match status" value="1"/>
</dbReference>
<evidence type="ECO:0000256" key="4">
    <source>
        <dbReference type="ARBA" id="ARBA00047645"/>
    </source>
</evidence>
<dbReference type="InterPro" id="IPR001792">
    <property type="entry name" value="Acylphosphatase-like_dom"/>
</dbReference>
<sequence>MHAHITVNGRVQGVGFRYSARQRADQYYLNGWVQNKSDGTVELEVEGDDTNVHSFLNDLEKGFSPFIHVRDMQVDTRHEEKGYENFSIR</sequence>
<evidence type="ECO:0000256" key="3">
    <source>
        <dbReference type="ARBA" id="ARBA00015991"/>
    </source>
</evidence>